<evidence type="ECO:0000313" key="3">
    <source>
        <dbReference type="Proteomes" id="UP001519460"/>
    </source>
</evidence>
<evidence type="ECO:0000313" key="2">
    <source>
        <dbReference type="EMBL" id="KAK7488543.1"/>
    </source>
</evidence>
<feature type="region of interest" description="Disordered" evidence="1">
    <location>
        <begin position="254"/>
        <end position="277"/>
    </location>
</feature>
<sequence>MHANEDTFDINFLHPGSGGQYKYPSRQDRAEVQKHLIFMAPLCPPQPISGGRIFCLPYFSTISKEYDLFRKRCLSLTDFSTISKEYDLFRKRCLSLTDFSTISKEYDLFRKRCLSLTDFSTISKEYGLVQKKVLVSYRLLHHQQRIRLVQKKVLVSYRLLHHQQRIRTCSEKGACLLQTSPPSAKNTTCSEKGACLLQTSPPSAKNTTCSEKGACLLQTSPPSAKNTTCSEKGLCASTWQDTKRVNVLSTVHGNTVHQGPSRCHHEPTGHRNISKPSMTHDYKFMSGVDRMDQHVILPVPTSPDKELYGGVSLHKGSRTPQCLRNEQRTTLALVKTVL</sequence>
<evidence type="ECO:0000256" key="1">
    <source>
        <dbReference type="SAM" id="MobiDB-lite"/>
    </source>
</evidence>
<dbReference type="EMBL" id="JACVVK020000149">
    <property type="protein sequence ID" value="KAK7488543.1"/>
    <property type="molecule type" value="Genomic_DNA"/>
</dbReference>
<name>A0ABD0KMQ7_9CAEN</name>
<comment type="caution">
    <text evidence="2">The sequence shown here is derived from an EMBL/GenBank/DDBJ whole genome shotgun (WGS) entry which is preliminary data.</text>
</comment>
<reference evidence="2 3" key="1">
    <citation type="journal article" date="2023" name="Sci. Data">
        <title>Genome assembly of the Korean intertidal mud-creeper Batillaria attramentaria.</title>
        <authorList>
            <person name="Patra A.K."/>
            <person name="Ho P.T."/>
            <person name="Jun S."/>
            <person name="Lee S.J."/>
            <person name="Kim Y."/>
            <person name="Won Y.J."/>
        </authorList>
    </citation>
    <scope>NUCLEOTIDE SEQUENCE [LARGE SCALE GENOMIC DNA]</scope>
    <source>
        <strain evidence="2">Wonlab-2016</strain>
    </source>
</reference>
<gene>
    <name evidence="2" type="ORF">BaRGS_00020160</name>
</gene>
<keyword evidence="3" id="KW-1185">Reference proteome</keyword>
<proteinExistence type="predicted"/>
<organism evidence="2 3">
    <name type="scientific">Batillaria attramentaria</name>
    <dbReference type="NCBI Taxonomy" id="370345"/>
    <lineage>
        <taxon>Eukaryota</taxon>
        <taxon>Metazoa</taxon>
        <taxon>Spiralia</taxon>
        <taxon>Lophotrochozoa</taxon>
        <taxon>Mollusca</taxon>
        <taxon>Gastropoda</taxon>
        <taxon>Caenogastropoda</taxon>
        <taxon>Sorbeoconcha</taxon>
        <taxon>Cerithioidea</taxon>
        <taxon>Batillariidae</taxon>
        <taxon>Batillaria</taxon>
    </lineage>
</organism>
<protein>
    <submittedName>
        <fullName evidence="2">Uncharacterized protein</fullName>
    </submittedName>
</protein>
<dbReference type="Proteomes" id="UP001519460">
    <property type="component" value="Unassembled WGS sequence"/>
</dbReference>
<dbReference type="AlphaFoldDB" id="A0ABD0KMQ7"/>
<accession>A0ABD0KMQ7</accession>